<sequence>MPGKIQTGAARKVKTIDLTKELKIIRTRSDFDKFITTQRDGAATDTMDDINSLIDFVVHSKPSNTNRTKPINDNVKKKIQVPPTVLFKDEHAKCYPFTIPPRYIRYIQTRVTVPGLKLSDNTMIHYNLFKEDKAFIDNFNSRCSDLQLNTNDFLIIMDILEKASAQCHANKPFSYELGLLVARENGISVPAYILREVHAHWVRRRNDFGLPLIRHLWPQTCPSDASPLALFRPRAKDKMLLRRSRRTQAENVQYLYHLIDGFKRVLKILSKMRQRDEKKLILAELDIVLFDQKRNELIDPTYTCPFWNCILDIKKSRSIRKKKSSSIDESVGTKIKFDLVERNVMGDSGTDLPEAESYKKMRLSRRLGRGGRIWIDRFHLAHDGPHANGVDGVTEASSASDASGATSESSSRTGAAVPAGLGSANALMGDGSFVPGYRPSLMGGKTHGALGANGPMPAGFGTSMHSVPVKSEHGSAHTSYTGLMAPTNGVLGGKTVSSGSFESTHVQLDGRSSDRSLHSSDGVHPNDKVQVGGVWINRHLDEALSITNYDNFDIYNNDMPLDNRPSFANPYESGHFYNTIGFSMYSIPGYIKRQLQVLNLLDNMNVHQSTDAV</sequence>
<dbReference type="Proteomes" id="UP000244803">
    <property type="component" value="Chromosome 2"/>
</dbReference>
<feature type="region of interest" description="Disordered" evidence="1">
    <location>
        <begin position="389"/>
        <end position="416"/>
    </location>
</feature>
<evidence type="ECO:0000313" key="2">
    <source>
        <dbReference type="EMBL" id="UKJ90721.1"/>
    </source>
</evidence>
<dbReference type="GO" id="GO:0035267">
    <property type="term" value="C:NuA4 histone acetyltransferase complex"/>
    <property type="evidence" value="ECO:0007669"/>
    <property type="project" value="InterPro"/>
</dbReference>
<accession>A0A976M8J6</accession>
<gene>
    <name evidence="2" type="ORF">MACJ_001655</name>
</gene>
<evidence type="ECO:0000256" key="1">
    <source>
        <dbReference type="SAM" id="MobiDB-lite"/>
    </source>
</evidence>
<organism evidence="2 3">
    <name type="scientific">Theileria orientalis</name>
    <dbReference type="NCBI Taxonomy" id="68886"/>
    <lineage>
        <taxon>Eukaryota</taxon>
        <taxon>Sar</taxon>
        <taxon>Alveolata</taxon>
        <taxon>Apicomplexa</taxon>
        <taxon>Aconoidasida</taxon>
        <taxon>Piroplasmida</taxon>
        <taxon>Theileriidae</taxon>
        <taxon>Theileria</taxon>
    </lineage>
</organism>
<reference evidence="2" key="1">
    <citation type="submission" date="2022-07" db="EMBL/GenBank/DDBJ databases">
        <title>Evaluation of T. orientalis genome assembly methods using nanopore sequencing and analysis of variation between genomes.</title>
        <authorList>
            <person name="Yam J."/>
            <person name="Micallef M.L."/>
            <person name="Liu M."/>
            <person name="Djordjevic S.P."/>
            <person name="Bogema D.R."/>
            <person name="Jenkins C."/>
        </authorList>
    </citation>
    <scope>NUCLEOTIDE SEQUENCE</scope>
    <source>
        <strain evidence="2">Fish Creek</strain>
    </source>
</reference>
<dbReference type="AlphaFoldDB" id="A0A976M8J6"/>
<dbReference type="EMBL" id="CP056068">
    <property type="protein sequence ID" value="UKJ90721.1"/>
    <property type="molecule type" value="Genomic_DNA"/>
</dbReference>
<proteinExistence type="predicted"/>
<protein>
    <recommendedName>
        <fullName evidence="4">Enhancer of polycomb-like protein</fullName>
    </recommendedName>
</protein>
<name>A0A976M8J6_THEOR</name>
<evidence type="ECO:0008006" key="4">
    <source>
        <dbReference type="Google" id="ProtNLM"/>
    </source>
</evidence>
<evidence type="ECO:0000313" key="3">
    <source>
        <dbReference type="Proteomes" id="UP000244803"/>
    </source>
</evidence>
<feature type="region of interest" description="Disordered" evidence="1">
    <location>
        <begin position="502"/>
        <end position="525"/>
    </location>
</feature>
<feature type="compositionally biased region" description="Low complexity" evidence="1">
    <location>
        <begin position="395"/>
        <end position="416"/>
    </location>
</feature>
<dbReference type="OrthoDB" id="435275at2759"/>
<dbReference type="InterPro" id="IPR024943">
    <property type="entry name" value="Enhancer_polycomb"/>
</dbReference>
<dbReference type="GO" id="GO:0006357">
    <property type="term" value="P:regulation of transcription by RNA polymerase II"/>
    <property type="evidence" value="ECO:0007669"/>
    <property type="project" value="InterPro"/>
</dbReference>
<dbReference type="PANTHER" id="PTHR14898">
    <property type="entry name" value="ENHANCER OF POLYCOMB"/>
    <property type="match status" value="1"/>
</dbReference>